<reference evidence="2" key="1">
    <citation type="submission" date="2022-07" db="EMBL/GenBank/DDBJ databases">
        <title>The genome of Lyophyllum shimeji provides insight into the initial evolution of ectomycorrhizal fungal genome.</title>
        <authorList>
            <person name="Kobayashi Y."/>
            <person name="Shibata T."/>
            <person name="Hirakawa H."/>
            <person name="Shigenobu S."/>
            <person name="Nishiyama T."/>
            <person name="Yamada A."/>
            <person name="Hasebe M."/>
            <person name="Kawaguchi M."/>
        </authorList>
    </citation>
    <scope>NUCLEOTIDE SEQUENCE</scope>
    <source>
        <strain evidence="2">AT787</strain>
    </source>
</reference>
<keyword evidence="3" id="KW-1185">Reference proteome</keyword>
<protein>
    <recommendedName>
        <fullName evidence="4">NAD(P)-binding protein</fullName>
    </recommendedName>
</protein>
<evidence type="ECO:0000256" key="1">
    <source>
        <dbReference type="ARBA" id="ARBA00023002"/>
    </source>
</evidence>
<dbReference type="OrthoDB" id="542013at2759"/>
<dbReference type="GO" id="GO:0016491">
    <property type="term" value="F:oxidoreductase activity"/>
    <property type="evidence" value="ECO:0007669"/>
    <property type="project" value="UniProtKB-KW"/>
</dbReference>
<accession>A0A9P3UND5</accession>
<evidence type="ECO:0008006" key="4">
    <source>
        <dbReference type="Google" id="ProtNLM"/>
    </source>
</evidence>
<evidence type="ECO:0000313" key="2">
    <source>
        <dbReference type="EMBL" id="GLB39563.1"/>
    </source>
</evidence>
<dbReference type="Proteomes" id="UP001063166">
    <property type="component" value="Unassembled WGS sequence"/>
</dbReference>
<dbReference type="InterPro" id="IPR036291">
    <property type="entry name" value="NAD(P)-bd_dom_sf"/>
</dbReference>
<dbReference type="AlphaFoldDB" id="A0A9P3UND5"/>
<dbReference type="PANTHER" id="PTHR43157:SF31">
    <property type="entry name" value="PHOSPHATIDYLINOSITOL-GLYCAN BIOSYNTHESIS CLASS F PROTEIN"/>
    <property type="match status" value="1"/>
</dbReference>
<comment type="caution">
    <text evidence="2">The sequence shown here is derived from an EMBL/GenBank/DDBJ whole genome shotgun (WGS) entry which is preliminary data.</text>
</comment>
<proteinExistence type="predicted"/>
<keyword evidence="1" id="KW-0560">Oxidoreductase</keyword>
<sequence length="345" mass="38356">MGKFTLTGYVCEQWMKLPPVVTADLTGKTVVVIGANTGLGFEASKHFARMNPTRLILACRSKAKGEAAIEKLRNETGYRAVELWLIDLSEFSSVVAFADKFEKDGGRLDILVENAAIATQTYETTRDGWETTLQVNCLAPSLLALRLLPRMIQTSQEHGTRPRLVIVTSEVHFWSNIEQKVLDGPSIYKTLSSKEYCTPAIMANRYFDSKLMNVFFYQGLNERLPRSSQVLVNGVNPGFCYSELRRQITGLRAAPMWAMEKVLARTAEQGGRQLVYAAVGDLDDEDKFRGAYVSASKVSEASDFAIGAEGKVVQNSLWDEMMEILVKVDSRVQQVADTYLTAPAL</sequence>
<dbReference type="PRINTS" id="PR00081">
    <property type="entry name" value="GDHRDH"/>
</dbReference>
<evidence type="ECO:0000313" key="3">
    <source>
        <dbReference type="Proteomes" id="UP001063166"/>
    </source>
</evidence>
<dbReference type="InterPro" id="IPR002347">
    <property type="entry name" value="SDR_fam"/>
</dbReference>
<dbReference type="Gene3D" id="3.40.50.720">
    <property type="entry name" value="NAD(P)-binding Rossmann-like Domain"/>
    <property type="match status" value="1"/>
</dbReference>
<name>A0A9P3UND5_LYOSH</name>
<dbReference type="Pfam" id="PF00106">
    <property type="entry name" value="adh_short"/>
    <property type="match status" value="1"/>
</dbReference>
<dbReference type="PANTHER" id="PTHR43157">
    <property type="entry name" value="PHOSPHATIDYLINOSITOL-GLYCAN BIOSYNTHESIS CLASS F PROTEIN-RELATED"/>
    <property type="match status" value="1"/>
</dbReference>
<organism evidence="2 3">
    <name type="scientific">Lyophyllum shimeji</name>
    <name type="common">Hon-shimeji</name>
    <name type="synonym">Tricholoma shimeji</name>
    <dbReference type="NCBI Taxonomy" id="47721"/>
    <lineage>
        <taxon>Eukaryota</taxon>
        <taxon>Fungi</taxon>
        <taxon>Dikarya</taxon>
        <taxon>Basidiomycota</taxon>
        <taxon>Agaricomycotina</taxon>
        <taxon>Agaricomycetes</taxon>
        <taxon>Agaricomycetidae</taxon>
        <taxon>Agaricales</taxon>
        <taxon>Tricholomatineae</taxon>
        <taxon>Lyophyllaceae</taxon>
        <taxon>Lyophyllum</taxon>
    </lineage>
</organism>
<dbReference type="EMBL" id="BRPK01000007">
    <property type="protein sequence ID" value="GLB39563.1"/>
    <property type="molecule type" value="Genomic_DNA"/>
</dbReference>
<gene>
    <name evidence="2" type="ORF">LshimejAT787_0700730</name>
</gene>
<dbReference type="SUPFAM" id="SSF51735">
    <property type="entry name" value="NAD(P)-binding Rossmann-fold domains"/>
    <property type="match status" value="1"/>
</dbReference>